<sequence>MMRLLAALLLSTLLTSSSPLPAAPALTPDSAQRIATASEDASVQLYRGPEEGGLFHQALLQVDGRFDAYDWTGSTAEASPPQLYVQDVNQDGVKEAVVILTVMSGTGTEVQNIHVVNLETLAEVPVEDAGHFIQSQASSKVDARDGQHPVKIEVTFQGQRTLLDLKPSDFYDDPSNFYSALDFTSYVVYDTSLNELRATVSGSVSPSEFVGDFELVYRFEEGRFLIDQVAFVPYQ</sequence>
<protein>
    <submittedName>
        <fullName evidence="2">Copper amine oxidase</fullName>
    </submittedName>
</protein>
<feature type="chain" id="PRO_5046083438" evidence="1">
    <location>
        <begin position="23"/>
        <end position="235"/>
    </location>
</feature>
<dbReference type="RefSeq" id="WP_375525852.1">
    <property type="nucleotide sequence ID" value="NZ_JBHILM010000015.1"/>
</dbReference>
<proteinExistence type="predicted"/>
<reference evidence="2 3" key="1">
    <citation type="submission" date="2024-09" db="EMBL/GenBank/DDBJ databases">
        <authorList>
            <person name="Ruan L."/>
        </authorList>
    </citation>
    <scope>NUCLEOTIDE SEQUENCE [LARGE SCALE GENOMIC DNA]</scope>
    <source>
        <strain evidence="2 3">D33</strain>
    </source>
</reference>
<evidence type="ECO:0000313" key="3">
    <source>
        <dbReference type="Proteomes" id="UP001580407"/>
    </source>
</evidence>
<gene>
    <name evidence="2" type="ORF">ACE3NQ_14275</name>
</gene>
<comment type="caution">
    <text evidence="2">The sequence shown here is derived from an EMBL/GenBank/DDBJ whole genome shotgun (WGS) entry which is preliminary data.</text>
</comment>
<feature type="signal peptide" evidence="1">
    <location>
        <begin position="1"/>
        <end position="22"/>
    </location>
</feature>
<dbReference type="EMBL" id="JBHILM010000015">
    <property type="protein sequence ID" value="MFB5682086.1"/>
    <property type="molecule type" value="Genomic_DNA"/>
</dbReference>
<organism evidence="2 3">
    <name type="scientific">Paenibacillus terreus</name>
    <dbReference type="NCBI Taxonomy" id="1387834"/>
    <lineage>
        <taxon>Bacteria</taxon>
        <taxon>Bacillati</taxon>
        <taxon>Bacillota</taxon>
        <taxon>Bacilli</taxon>
        <taxon>Bacillales</taxon>
        <taxon>Paenibacillaceae</taxon>
        <taxon>Paenibacillus</taxon>
    </lineage>
</organism>
<name>A0ABV5B8R3_9BACL</name>
<evidence type="ECO:0000256" key="1">
    <source>
        <dbReference type="SAM" id="SignalP"/>
    </source>
</evidence>
<keyword evidence="1" id="KW-0732">Signal</keyword>
<keyword evidence="3" id="KW-1185">Reference proteome</keyword>
<evidence type="ECO:0000313" key="2">
    <source>
        <dbReference type="EMBL" id="MFB5682086.1"/>
    </source>
</evidence>
<accession>A0ABV5B8R3</accession>
<dbReference type="Proteomes" id="UP001580407">
    <property type="component" value="Unassembled WGS sequence"/>
</dbReference>